<accession>A0A4U0NMJ8</accession>
<reference evidence="2 3" key="1">
    <citation type="submission" date="2019-04" db="EMBL/GenBank/DDBJ databases">
        <title>Streptomyces piniterrae sp. nov., a heliquinomycin-producing actinomycete isolated from rhizosphere soil of Pinus yunnanensis.</title>
        <authorList>
            <person name="Zhuang X."/>
            <person name="Zhao J."/>
        </authorList>
    </citation>
    <scope>NUCLEOTIDE SEQUENCE [LARGE SCALE GENOMIC DNA]</scope>
    <source>
        <strain evidence="3">jys28</strain>
    </source>
</reference>
<dbReference type="RefSeq" id="WP_136739275.1">
    <property type="nucleotide sequence ID" value="NZ_SUMB01000003.1"/>
</dbReference>
<sequence>MSKGNAGGMLGVGGTRSKLSRGALRGGGGGGRNGGGRPDPQAQRRELLRRLEERSRGGSPDRAGDG</sequence>
<feature type="region of interest" description="Disordered" evidence="1">
    <location>
        <begin position="1"/>
        <end position="66"/>
    </location>
</feature>
<proteinExistence type="predicted"/>
<feature type="compositionally biased region" description="Gly residues" evidence="1">
    <location>
        <begin position="1"/>
        <end position="14"/>
    </location>
</feature>
<evidence type="ECO:0000256" key="1">
    <source>
        <dbReference type="SAM" id="MobiDB-lite"/>
    </source>
</evidence>
<protein>
    <submittedName>
        <fullName evidence="2">Uncharacterized protein</fullName>
    </submittedName>
</protein>
<name>A0A4U0NMJ8_9ACTN</name>
<organism evidence="2 3">
    <name type="scientific">Streptomyces piniterrae</name>
    <dbReference type="NCBI Taxonomy" id="2571125"/>
    <lineage>
        <taxon>Bacteria</taxon>
        <taxon>Bacillati</taxon>
        <taxon>Actinomycetota</taxon>
        <taxon>Actinomycetes</taxon>
        <taxon>Kitasatosporales</taxon>
        <taxon>Streptomycetaceae</taxon>
        <taxon>Streptomyces</taxon>
    </lineage>
</organism>
<keyword evidence="3" id="KW-1185">Reference proteome</keyword>
<feature type="compositionally biased region" description="Gly residues" evidence="1">
    <location>
        <begin position="24"/>
        <end position="37"/>
    </location>
</feature>
<feature type="compositionally biased region" description="Basic and acidic residues" evidence="1">
    <location>
        <begin position="42"/>
        <end position="56"/>
    </location>
</feature>
<dbReference type="AlphaFoldDB" id="A0A4U0NMJ8"/>
<evidence type="ECO:0000313" key="2">
    <source>
        <dbReference type="EMBL" id="TJZ55510.1"/>
    </source>
</evidence>
<dbReference type="InterPro" id="IPR046210">
    <property type="entry name" value="DUF6243"/>
</dbReference>
<dbReference type="Proteomes" id="UP000308697">
    <property type="component" value="Unassembled WGS sequence"/>
</dbReference>
<dbReference type="Pfam" id="PF19756">
    <property type="entry name" value="DUF6243"/>
    <property type="match status" value="1"/>
</dbReference>
<dbReference type="EMBL" id="SUMB01000003">
    <property type="protein sequence ID" value="TJZ55510.1"/>
    <property type="molecule type" value="Genomic_DNA"/>
</dbReference>
<gene>
    <name evidence="2" type="ORF">FCH28_09140</name>
</gene>
<comment type="caution">
    <text evidence="2">The sequence shown here is derived from an EMBL/GenBank/DDBJ whole genome shotgun (WGS) entry which is preliminary data.</text>
</comment>
<evidence type="ECO:0000313" key="3">
    <source>
        <dbReference type="Proteomes" id="UP000308697"/>
    </source>
</evidence>